<reference evidence="2" key="1">
    <citation type="journal article" date="2020" name="Nature">
        <title>Giant virus diversity and host interactions through global metagenomics.</title>
        <authorList>
            <person name="Schulz F."/>
            <person name="Roux S."/>
            <person name="Paez-Espino D."/>
            <person name="Jungbluth S."/>
            <person name="Walsh D.A."/>
            <person name="Denef V.J."/>
            <person name="McMahon K.D."/>
            <person name="Konstantinidis K.T."/>
            <person name="Eloe-Fadrosh E.A."/>
            <person name="Kyrpides N.C."/>
            <person name="Woyke T."/>
        </authorList>
    </citation>
    <scope>NUCLEOTIDE SEQUENCE</scope>
    <source>
        <strain evidence="2">GVMAG-S-1101182-85</strain>
    </source>
</reference>
<protein>
    <submittedName>
        <fullName evidence="2">Uncharacterized protein</fullName>
    </submittedName>
</protein>
<dbReference type="EMBL" id="MN740828">
    <property type="protein sequence ID" value="QHU13923.1"/>
    <property type="molecule type" value="Genomic_DNA"/>
</dbReference>
<proteinExistence type="predicted"/>
<evidence type="ECO:0000256" key="1">
    <source>
        <dbReference type="SAM" id="Phobius"/>
    </source>
</evidence>
<keyword evidence="1" id="KW-0812">Transmembrane</keyword>
<keyword evidence="1" id="KW-0472">Membrane</keyword>
<name>A0A6C0K938_9ZZZZ</name>
<evidence type="ECO:0000313" key="2">
    <source>
        <dbReference type="EMBL" id="QHU13923.1"/>
    </source>
</evidence>
<sequence length="70" mass="7500">MAVDSCNPGPSVSLNTMRFWSILFPILGLILTGEFIFVFMSVPDVMDTALTITGKLPQIPSNIGLGASKK</sequence>
<feature type="transmembrane region" description="Helical" evidence="1">
    <location>
        <begin position="20"/>
        <end position="42"/>
    </location>
</feature>
<organism evidence="2">
    <name type="scientific">viral metagenome</name>
    <dbReference type="NCBI Taxonomy" id="1070528"/>
    <lineage>
        <taxon>unclassified sequences</taxon>
        <taxon>metagenomes</taxon>
        <taxon>organismal metagenomes</taxon>
    </lineage>
</organism>
<dbReference type="AlphaFoldDB" id="A0A6C0K938"/>
<keyword evidence="1" id="KW-1133">Transmembrane helix</keyword>
<accession>A0A6C0K938</accession>